<keyword evidence="11" id="KW-1185">Reference proteome</keyword>
<dbReference type="GO" id="GO:0031625">
    <property type="term" value="F:ubiquitin protein ligase binding"/>
    <property type="evidence" value="ECO:0007669"/>
    <property type="project" value="InterPro"/>
</dbReference>
<sequence length="774" mass="89394">MPPAPGSTQPAPPSTARSTKLRIRAFPTNNMDDQYVGTIWAMLKNAIQEIQRKNNSGLSFEELYRNAYTMVLHKHGARLYEGLREVVSQHLDNRIRGDVMKAIQQNDFLRVLNSSFNDHKTSLIMIRDILMYMDRVYVQQGNVENVYNLGLILFRDHVLHHGEVRDKLRDTLLDMISRERKGETIDRAAVKESCDMLMLLGIGSRTVYEADFELPFLEQSRDFFKIEAQNYLTENSASVFIHKVEQRIKEETERAKHYLDNSSEGPIVRVVEEELIIKHITTVVTMENGGVVSAIENQRYEDMECMYNLFNRVPNGMKIMVEHISEYLKSQGKSLVTEEENTPKNPVLYVTSLLELKDQYDKFLVQSFSNDKRFKQMISSVFENFLNLNQRSPEYLSLFIDDKLKKGNKDVSEQELESVLDRAMVLFRFLQEKDVFERYYKQHLAKRLLFNRSTSDDSEKTMIAKLKQECGYQFTSKLEGMFKDITVSKTANDDFKEHVTQSNTRMPIDLQVTVLTTGFWPMTVTPGDITLPAGAQSAFEIFKKFYLSKHNGRQLTLQPTLGNGDLNALFYGPPQNDDGTTPTTSTAVVPAGKGPRKNILHVPTQQMCVLLMFNNQAEWTFKELLDSTKIPDKDLKRCLQSLTMAKQKILQKQGPLAREIDERTSFIVNDHFYSRFHRVKVANIAGKVEQEGERVETRAKVDEDRKHEIEAAVVRIMKARKKMPHSQLVAEVIEQLRHRFAPAPPVIKKRIEGLIEREYLIRSEENRAVYQYVA</sequence>
<dbReference type="GO" id="GO:0043161">
    <property type="term" value="P:proteasome-mediated ubiquitin-dependent protein catabolic process"/>
    <property type="evidence" value="ECO:0007669"/>
    <property type="project" value="UniProtKB-ARBA"/>
</dbReference>
<dbReference type="InterPro" id="IPR001373">
    <property type="entry name" value="Cullin_N"/>
</dbReference>
<evidence type="ECO:0000259" key="9">
    <source>
        <dbReference type="PROSITE" id="PS50069"/>
    </source>
</evidence>
<reference evidence="10 11" key="1">
    <citation type="journal article" date="2016" name="Nat. Commun.">
        <title>Extremotolerant tardigrade genome and improved radiotolerance of human cultured cells by tardigrade-unique protein.</title>
        <authorList>
            <person name="Hashimoto T."/>
            <person name="Horikawa D.D."/>
            <person name="Saito Y."/>
            <person name="Kuwahara H."/>
            <person name="Kozuka-Hata H."/>
            <person name="Shin-I T."/>
            <person name="Minakuchi Y."/>
            <person name="Ohishi K."/>
            <person name="Motoyama A."/>
            <person name="Aizu T."/>
            <person name="Enomoto A."/>
            <person name="Kondo K."/>
            <person name="Tanaka S."/>
            <person name="Hara Y."/>
            <person name="Koshikawa S."/>
            <person name="Sagara H."/>
            <person name="Miura T."/>
            <person name="Yokobori S."/>
            <person name="Miyagawa K."/>
            <person name="Suzuki Y."/>
            <person name="Kubo T."/>
            <person name="Oyama M."/>
            <person name="Kohara Y."/>
            <person name="Fujiyama A."/>
            <person name="Arakawa K."/>
            <person name="Katayama T."/>
            <person name="Toyoda A."/>
            <person name="Kunieda T."/>
        </authorList>
    </citation>
    <scope>NUCLEOTIDE SEQUENCE [LARGE SCALE GENOMIC DNA]</scope>
    <source>
        <strain evidence="10 11">YOKOZUNA-1</strain>
    </source>
</reference>
<dbReference type="GO" id="GO:0010468">
    <property type="term" value="P:regulation of gene expression"/>
    <property type="evidence" value="ECO:0007669"/>
    <property type="project" value="UniProtKB-ARBA"/>
</dbReference>
<dbReference type="InterPro" id="IPR036390">
    <property type="entry name" value="WH_DNA-bd_sf"/>
</dbReference>
<dbReference type="GO" id="GO:0005737">
    <property type="term" value="C:cytoplasm"/>
    <property type="evidence" value="ECO:0007669"/>
    <property type="project" value="UniProtKB-ARBA"/>
</dbReference>
<evidence type="ECO:0000256" key="3">
    <source>
        <dbReference type="ARBA" id="ARBA00006019"/>
    </source>
</evidence>
<accession>A0A1D1UPT4</accession>
<dbReference type="InterPro" id="IPR019559">
    <property type="entry name" value="Cullin_neddylation_domain"/>
</dbReference>
<dbReference type="SMART" id="SM00182">
    <property type="entry name" value="CULLIN"/>
    <property type="match status" value="1"/>
</dbReference>
<dbReference type="InterPro" id="IPR036317">
    <property type="entry name" value="Cullin_homology_sf"/>
</dbReference>
<evidence type="ECO:0000256" key="5">
    <source>
        <dbReference type="ARBA" id="ARBA00022843"/>
    </source>
</evidence>
<evidence type="ECO:0000256" key="1">
    <source>
        <dbReference type="ARBA" id="ARBA00004123"/>
    </source>
</evidence>
<comment type="similarity">
    <text evidence="3 7 8">Belongs to the cullin family.</text>
</comment>
<evidence type="ECO:0000256" key="2">
    <source>
        <dbReference type="ARBA" id="ARBA00004906"/>
    </source>
</evidence>
<keyword evidence="4" id="KW-1017">Isopeptide bond</keyword>
<dbReference type="AlphaFoldDB" id="A0A1D1UPT4"/>
<proteinExistence type="inferred from homology"/>
<dbReference type="Proteomes" id="UP000186922">
    <property type="component" value="Unassembled WGS sequence"/>
</dbReference>
<dbReference type="GO" id="GO:0007165">
    <property type="term" value="P:signal transduction"/>
    <property type="evidence" value="ECO:0007669"/>
    <property type="project" value="UniProtKB-ARBA"/>
</dbReference>
<dbReference type="Pfam" id="PF10557">
    <property type="entry name" value="Cullin_Nedd8"/>
    <property type="match status" value="1"/>
</dbReference>
<dbReference type="SUPFAM" id="SSF75632">
    <property type="entry name" value="Cullin homology domain"/>
    <property type="match status" value="1"/>
</dbReference>
<dbReference type="InterPro" id="IPR016158">
    <property type="entry name" value="Cullin_homology"/>
</dbReference>
<dbReference type="Pfam" id="PF26557">
    <property type="entry name" value="Cullin_AB"/>
    <property type="match status" value="1"/>
</dbReference>
<dbReference type="InterPro" id="IPR016159">
    <property type="entry name" value="Cullin_repeat-like_dom_sf"/>
</dbReference>
<dbReference type="PANTHER" id="PTHR11932">
    <property type="entry name" value="CULLIN"/>
    <property type="match status" value="1"/>
</dbReference>
<dbReference type="FunFam" id="1.20.1310.10:FF:000001">
    <property type="entry name" value="Cullin 3"/>
    <property type="match status" value="1"/>
</dbReference>
<comment type="pathway">
    <text evidence="2">Protein modification; protein ubiquitination.</text>
</comment>
<evidence type="ECO:0000313" key="11">
    <source>
        <dbReference type="Proteomes" id="UP000186922"/>
    </source>
</evidence>
<dbReference type="PROSITE" id="PS01256">
    <property type="entry name" value="CULLIN_1"/>
    <property type="match status" value="1"/>
</dbReference>
<name>A0A1D1UPT4_RAMVA</name>
<dbReference type="STRING" id="947166.A0A1D1UPT4"/>
<evidence type="ECO:0000256" key="8">
    <source>
        <dbReference type="RuleBase" id="RU003829"/>
    </source>
</evidence>
<evidence type="ECO:0000256" key="7">
    <source>
        <dbReference type="PROSITE-ProRule" id="PRU00330"/>
    </source>
</evidence>
<evidence type="ECO:0000256" key="4">
    <source>
        <dbReference type="ARBA" id="ARBA00022499"/>
    </source>
</evidence>
<dbReference type="OrthoDB" id="27073at2759"/>
<dbReference type="GO" id="GO:0006915">
    <property type="term" value="P:apoptotic process"/>
    <property type="evidence" value="ECO:0007669"/>
    <property type="project" value="UniProtKB-ARBA"/>
</dbReference>
<dbReference type="InterPro" id="IPR045093">
    <property type="entry name" value="Cullin"/>
</dbReference>
<gene>
    <name evidence="10" type="primary">RvY_02825-1</name>
    <name evidence="10" type="synonym">RvY_02825.1</name>
    <name evidence="10" type="ORF">RvY_02825</name>
</gene>
<dbReference type="FunFam" id="1.10.10.10:FF:000091">
    <property type="entry name" value="Cullin 3"/>
    <property type="match status" value="1"/>
</dbReference>
<organism evidence="10 11">
    <name type="scientific">Ramazzottius varieornatus</name>
    <name type="common">Water bear</name>
    <name type="synonym">Tardigrade</name>
    <dbReference type="NCBI Taxonomy" id="947166"/>
    <lineage>
        <taxon>Eukaryota</taxon>
        <taxon>Metazoa</taxon>
        <taxon>Ecdysozoa</taxon>
        <taxon>Tardigrada</taxon>
        <taxon>Eutardigrada</taxon>
        <taxon>Parachela</taxon>
        <taxon>Hypsibioidea</taxon>
        <taxon>Ramazzottiidae</taxon>
        <taxon>Ramazzottius</taxon>
    </lineage>
</organism>
<feature type="domain" description="Cullin family profile" evidence="9">
    <location>
        <begin position="391"/>
        <end position="643"/>
    </location>
</feature>
<dbReference type="InterPro" id="IPR059120">
    <property type="entry name" value="Cullin-like_AB"/>
</dbReference>
<dbReference type="GO" id="GO:0031461">
    <property type="term" value="C:cullin-RING ubiquitin ligase complex"/>
    <property type="evidence" value="ECO:0007669"/>
    <property type="project" value="InterPro"/>
</dbReference>
<comment type="caution">
    <text evidence="10">The sequence shown here is derived from an EMBL/GenBank/DDBJ whole genome shotgun (WGS) entry which is preliminary data.</text>
</comment>
<evidence type="ECO:0000313" key="10">
    <source>
        <dbReference type="EMBL" id="GAU90405.1"/>
    </source>
</evidence>
<dbReference type="Gene3D" id="1.20.1310.10">
    <property type="entry name" value="Cullin Repeats"/>
    <property type="match status" value="4"/>
</dbReference>
<dbReference type="Pfam" id="PF00888">
    <property type="entry name" value="Cullin"/>
    <property type="match status" value="1"/>
</dbReference>
<keyword evidence="5" id="KW-0832">Ubl conjugation</keyword>
<dbReference type="GO" id="GO:0000278">
    <property type="term" value="P:mitotic cell cycle"/>
    <property type="evidence" value="ECO:0007669"/>
    <property type="project" value="UniProtKB-ARBA"/>
</dbReference>
<evidence type="ECO:0000256" key="6">
    <source>
        <dbReference type="ARBA" id="ARBA00023242"/>
    </source>
</evidence>
<dbReference type="SMART" id="SM00884">
    <property type="entry name" value="Cullin_Nedd8"/>
    <property type="match status" value="1"/>
</dbReference>
<dbReference type="GO" id="GO:0005634">
    <property type="term" value="C:nucleus"/>
    <property type="evidence" value="ECO:0007669"/>
    <property type="project" value="UniProtKB-SubCell"/>
</dbReference>
<dbReference type="FunFam" id="1.20.1310.10:FF:000006">
    <property type="entry name" value="Cullin 3"/>
    <property type="match status" value="1"/>
</dbReference>
<protein>
    <recommendedName>
        <fullName evidence="9">Cullin family profile domain-containing protein</fullName>
    </recommendedName>
</protein>
<dbReference type="GO" id="GO:0006950">
    <property type="term" value="P:response to stress"/>
    <property type="evidence" value="ECO:0007669"/>
    <property type="project" value="UniProtKB-ARBA"/>
</dbReference>
<dbReference type="FunFam" id="1.20.1310.10:FF:000002">
    <property type="entry name" value="cullin-3 isoform X1"/>
    <property type="match status" value="1"/>
</dbReference>
<dbReference type="InterPro" id="IPR036388">
    <property type="entry name" value="WH-like_DNA-bd_sf"/>
</dbReference>
<dbReference type="GO" id="GO:0080090">
    <property type="term" value="P:regulation of primary metabolic process"/>
    <property type="evidence" value="ECO:0007669"/>
    <property type="project" value="UniProtKB-ARBA"/>
</dbReference>
<dbReference type="PROSITE" id="PS50069">
    <property type="entry name" value="CULLIN_2"/>
    <property type="match status" value="1"/>
</dbReference>
<dbReference type="InterPro" id="IPR016157">
    <property type="entry name" value="Cullin_CS"/>
</dbReference>
<dbReference type="EMBL" id="BDGG01000001">
    <property type="protein sequence ID" value="GAU90405.1"/>
    <property type="molecule type" value="Genomic_DNA"/>
</dbReference>
<keyword evidence="6" id="KW-0539">Nucleus</keyword>
<dbReference type="Gene3D" id="1.10.10.10">
    <property type="entry name" value="Winged helix-like DNA-binding domain superfamily/Winged helix DNA-binding domain"/>
    <property type="match status" value="1"/>
</dbReference>
<dbReference type="SUPFAM" id="SSF74788">
    <property type="entry name" value="Cullin repeat-like"/>
    <property type="match status" value="1"/>
</dbReference>
<dbReference type="Gene3D" id="3.30.230.130">
    <property type="entry name" value="Cullin, Chain C, Domain 2"/>
    <property type="match status" value="1"/>
</dbReference>
<dbReference type="GO" id="GO:0000209">
    <property type="term" value="P:protein polyubiquitination"/>
    <property type="evidence" value="ECO:0007669"/>
    <property type="project" value="UniProtKB-ARBA"/>
</dbReference>
<dbReference type="SUPFAM" id="SSF46785">
    <property type="entry name" value="Winged helix' DNA-binding domain"/>
    <property type="match status" value="1"/>
</dbReference>
<comment type="subcellular location">
    <subcellularLocation>
        <location evidence="1">Nucleus</location>
    </subcellularLocation>
</comment>